<accession>A0A2N6NAA1</accession>
<dbReference type="OMA" id="HGSDEWK"/>
<organism evidence="1 2">
    <name type="scientific">Beauveria bassiana</name>
    <name type="common">White muscardine disease fungus</name>
    <name type="synonym">Tritirachium shiotae</name>
    <dbReference type="NCBI Taxonomy" id="176275"/>
    <lineage>
        <taxon>Eukaryota</taxon>
        <taxon>Fungi</taxon>
        <taxon>Dikarya</taxon>
        <taxon>Ascomycota</taxon>
        <taxon>Pezizomycotina</taxon>
        <taxon>Sordariomycetes</taxon>
        <taxon>Hypocreomycetidae</taxon>
        <taxon>Hypocreales</taxon>
        <taxon>Cordycipitaceae</taxon>
        <taxon>Beauveria</taxon>
    </lineage>
</organism>
<sequence length="203" mass="23205">MAMSVIAPIRIHPDKTGDVPGEKLARHKKIKTSLVTLADHGFSWFQRGRWGDCLYVLGQFESLDEVYVDQESVENSIELGNSEWIDHHHFCIDSVMADAGVLELHRFSVKPHLRPDFERLLIKASSEMTTGGAGRLVCGWRDGPNEDKKNYPDEYFLVVFAVDAADTWLPLSNRFDPLKNIAYAIERERIGRFDLSDENIKTW</sequence>
<evidence type="ECO:0000313" key="2">
    <source>
        <dbReference type="Proteomes" id="UP000235728"/>
    </source>
</evidence>
<reference evidence="1 2" key="1">
    <citation type="journal article" date="2016" name="Appl. Microbiol. Biotechnol.">
        <title>Characterization of T-DNA insertion mutants with decreased virulence in the entomopathogenic fungus Beauveria bassiana JEF-007.</title>
        <authorList>
            <person name="Kim S."/>
            <person name="Lee S.J."/>
            <person name="Nai Y.S."/>
            <person name="Yu J.S."/>
            <person name="Lee M.R."/>
            <person name="Yang Y.T."/>
            <person name="Kim J.S."/>
        </authorList>
    </citation>
    <scope>NUCLEOTIDE SEQUENCE [LARGE SCALE GENOMIC DNA]</scope>
    <source>
        <strain evidence="1 2">JEF-007</strain>
    </source>
</reference>
<evidence type="ECO:0000313" key="1">
    <source>
        <dbReference type="EMBL" id="PMB64193.1"/>
    </source>
</evidence>
<gene>
    <name evidence="1" type="ORF">BM221_009987</name>
</gene>
<dbReference type="Proteomes" id="UP000235728">
    <property type="component" value="Unassembled WGS sequence"/>
</dbReference>
<comment type="caution">
    <text evidence="1">The sequence shown here is derived from an EMBL/GenBank/DDBJ whole genome shotgun (WGS) entry which is preliminary data.</text>
</comment>
<dbReference type="AlphaFoldDB" id="A0A2N6NAA1"/>
<dbReference type="EMBL" id="MRVG01000014">
    <property type="protein sequence ID" value="PMB64193.1"/>
    <property type="molecule type" value="Genomic_DNA"/>
</dbReference>
<protein>
    <submittedName>
        <fullName evidence="1">Uncharacterized protein</fullName>
    </submittedName>
</protein>
<proteinExistence type="predicted"/>
<name>A0A2N6NAA1_BEABA</name>